<evidence type="ECO:0000313" key="2">
    <source>
        <dbReference type="Proteomes" id="UP000887116"/>
    </source>
</evidence>
<dbReference type="EMBL" id="BMAO01013526">
    <property type="protein sequence ID" value="GFQ89396.1"/>
    <property type="molecule type" value="Genomic_DNA"/>
</dbReference>
<feature type="non-terminal residue" evidence="1">
    <location>
        <position position="9"/>
    </location>
</feature>
<evidence type="ECO:0000313" key="1">
    <source>
        <dbReference type="EMBL" id="GFQ89396.1"/>
    </source>
</evidence>
<keyword evidence="2" id="KW-1185">Reference proteome</keyword>
<name>A0A8X6FUY3_TRICU</name>
<proteinExistence type="predicted"/>
<accession>A0A8X6FUY3</accession>
<reference evidence="1" key="1">
    <citation type="submission" date="2020-07" db="EMBL/GenBank/DDBJ databases">
        <title>Multicomponent nature underlies the extraordinary mechanical properties of spider dragline silk.</title>
        <authorList>
            <person name="Kono N."/>
            <person name="Nakamura H."/>
            <person name="Mori M."/>
            <person name="Yoshida Y."/>
            <person name="Ohtoshi R."/>
            <person name="Malay A.D."/>
            <person name="Moran D.A.P."/>
            <person name="Tomita M."/>
            <person name="Numata K."/>
            <person name="Arakawa K."/>
        </authorList>
    </citation>
    <scope>NUCLEOTIDE SEQUENCE</scope>
</reference>
<organism evidence="1 2">
    <name type="scientific">Trichonephila clavata</name>
    <name type="common">Joro spider</name>
    <name type="synonym">Nephila clavata</name>
    <dbReference type="NCBI Taxonomy" id="2740835"/>
    <lineage>
        <taxon>Eukaryota</taxon>
        <taxon>Metazoa</taxon>
        <taxon>Ecdysozoa</taxon>
        <taxon>Arthropoda</taxon>
        <taxon>Chelicerata</taxon>
        <taxon>Arachnida</taxon>
        <taxon>Araneae</taxon>
        <taxon>Araneomorphae</taxon>
        <taxon>Entelegynae</taxon>
        <taxon>Araneoidea</taxon>
        <taxon>Nephilidae</taxon>
        <taxon>Trichonephila</taxon>
    </lineage>
</organism>
<sequence>NCDDENKAI</sequence>
<protein>
    <submittedName>
        <fullName evidence="1">Uncharacterized protein</fullName>
    </submittedName>
</protein>
<comment type="caution">
    <text evidence="1">The sequence shown here is derived from an EMBL/GenBank/DDBJ whole genome shotgun (WGS) entry which is preliminary data.</text>
</comment>
<gene>
    <name evidence="1" type="ORF">TNCT_200361</name>
</gene>
<dbReference type="Proteomes" id="UP000887116">
    <property type="component" value="Unassembled WGS sequence"/>
</dbReference>